<reference evidence="5 6" key="1">
    <citation type="journal article" date="2013" name="PLoS Genet.">
        <title>The genome and development-dependent transcriptomes of Pyronema confluens: a window into fungal evolution.</title>
        <authorList>
            <person name="Traeger S."/>
            <person name="Altegoer F."/>
            <person name="Freitag M."/>
            <person name="Gabaldon T."/>
            <person name="Kempken F."/>
            <person name="Kumar A."/>
            <person name="Marcet-Houben M."/>
            <person name="Poggeler S."/>
            <person name="Stajich J.E."/>
            <person name="Nowrousian M."/>
        </authorList>
    </citation>
    <scope>NUCLEOTIDE SEQUENCE [LARGE SCALE GENOMIC DNA]</scope>
    <source>
        <strain evidence="6">CBS 100304</strain>
        <tissue evidence="5">Vegetative mycelium</tissue>
    </source>
</reference>
<keyword evidence="4" id="KW-0509">mRNA transport</keyword>
<keyword evidence="4" id="KW-0472">Membrane</keyword>
<dbReference type="AlphaFoldDB" id="U4LS48"/>
<dbReference type="STRING" id="1076935.U4LS48"/>
<dbReference type="GO" id="GO:0016973">
    <property type="term" value="P:poly(A)+ mRNA export from nucleus"/>
    <property type="evidence" value="ECO:0007669"/>
    <property type="project" value="TreeGrafter"/>
</dbReference>
<gene>
    <name evidence="5" type="ORF">PCON_08233</name>
</gene>
<proteinExistence type="inferred from homology"/>
<keyword evidence="4" id="KW-0813">Transport</keyword>
<keyword evidence="4" id="KW-0811">Translocation</keyword>
<name>U4LS48_PYROM</name>
<accession>U4LS48</accession>
<evidence type="ECO:0000256" key="4">
    <source>
        <dbReference type="RuleBase" id="RU364035"/>
    </source>
</evidence>
<keyword evidence="6" id="KW-1185">Reference proteome</keyword>
<sequence length="952" mass="106289">MATSDPPHVSTTSLFSSLLEQSRKLRQETDTADLPSIQLGLGEIERRAKELKKSAAGKQSDARARYLLRAGGVDADQNLRDLEAIDFQTSYEPALPVDTDINAYLRSRKDQNVASSIEEGMRRTARDFDAFVAKNVTTEWEAQKHRIFEHFGLAPKSTPAAGGDGRAMGTSAFGASSFGRSRLTGPAAQGNGLPTNTVWAKANFGQSVLGKSMAIKPVEASSTTYQGSLFSDVDSSMQVELSKQTQQRQQRFSGAVKQLNETRLRQDPSQGSFPLMKTFADITAASGKDMLTLQLEDSWKLLASVVGEADSSDVFGGAQERQFMKDYILNPDPDSLEASRIRKRIEKGSRRWLEKQFHQVVEKTVVEFPTLARVGGIPSVLNKFRGFINVKMSQNHDKSDWDTKGFEYINEVPCWAMVFYLIRAGLLKEADAYVSQNQSQFQKLDRGFATYLHAYCAHEDRRLPRQLHDRIQGEYNNRVRHMEDTKDPFKPAVYKILGRCELAKRSLPSVMPTAEDWMWLQLVLSREIDRTSEPAHEVFTLLDLQKSVTQFGAKHFMAKGSNFGLYFQMLLMCGLFEDAIHYLYSFQYVDGVHFAIALTYYGLLRPSDNPLKNDQELITLGAAGEKQLNFPRLIGYYTSDFRTPNAEEAVDYLTLISLNGDLPGDRGAQQLKICHEALRELVLSTREFTALLGDVHADGSRQKGAIEKRMKLIRLSDQSEYLRTITEQAAVSADDDGRAADAVLLYHLAEDYDTVVQILNKNLSNHIALDEGVLRGSPMPASLAQPGDSLAAVDDPVQLARNMLGMYHNNTAVLRKIQLRNREACGVLLQIADAKEAFAAGDFEGCLAIIDRLNLIPLDPHADIGVIRRSATNFSSLHETVSRNIGIVLSLAVESCTRLCAELKDSKYTDANKQQKLAELKMRTKSALIYAGMIQFRLPVGVYQFLHSREVE</sequence>
<keyword evidence="3 4" id="KW-0539">Nucleus</keyword>
<keyword evidence="4" id="KW-0653">Protein transport</keyword>
<dbReference type="OrthoDB" id="1918363at2759"/>
<dbReference type="GO" id="GO:0006606">
    <property type="term" value="P:protein import into nucleus"/>
    <property type="evidence" value="ECO:0007669"/>
    <property type="project" value="TreeGrafter"/>
</dbReference>
<comment type="similarity">
    <text evidence="2 4">Belongs to the nucleoporin interacting component (NIC) family.</text>
</comment>
<protein>
    <recommendedName>
        <fullName evidence="4">Nuclear pore protein</fullName>
    </recommendedName>
</protein>
<dbReference type="EMBL" id="HF935427">
    <property type="protein sequence ID" value="CCX30131.1"/>
    <property type="molecule type" value="Genomic_DNA"/>
</dbReference>
<evidence type="ECO:0000256" key="2">
    <source>
        <dbReference type="ARBA" id="ARBA00010186"/>
    </source>
</evidence>
<evidence type="ECO:0000256" key="1">
    <source>
        <dbReference type="ARBA" id="ARBA00004259"/>
    </source>
</evidence>
<dbReference type="PANTHER" id="PTHR11225">
    <property type="entry name" value="NUCLEAR PORE COMPLEX PROTEIN NUP93 NUCLEOPORIN NUP93 DEAD EYE PROTEIN"/>
    <property type="match status" value="1"/>
</dbReference>
<dbReference type="GO" id="GO:0005643">
    <property type="term" value="C:nuclear pore"/>
    <property type="evidence" value="ECO:0007669"/>
    <property type="project" value="UniProtKB-SubCell"/>
</dbReference>
<organism evidence="5 6">
    <name type="scientific">Pyronema omphalodes (strain CBS 100304)</name>
    <name type="common">Pyronema confluens</name>
    <dbReference type="NCBI Taxonomy" id="1076935"/>
    <lineage>
        <taxon>Eukaryota</taxon>
        <taxon>Fungi</taxon>
        <taxon>Dikarya</taxon>
        <taxon>Ascomycota</taxon>
        <taxon>Pezizomycotina</taxon>
        <taxon>Pezizomycetes</taxon>
        <taxon>Pezizales</taxon>
        <taxon>Pyronemataceae</taxon>
        <taxon>Pyronema</taxon>
    </lineage>
</organism>
<evidence type="ECO:0000313" key="6">
    <source>
        <dbReference type="Proteomes" id="UP000018144"/>
    </source>
</evidence>
<dbReference type="Pfam" id="PF04097">
    <property type="entry name" value="Nic96"/>
    <property type="match status" value="1"/>
</dbReference>
<dbReference type="InterPro" id="IPR007231">
    <property type="entry name" value="Nucleoporin_int_Nup93/Nic96"/>
</dbReference>
<comment type="subcellular location">
    <subcellularLocation>
        <location evidence="1">Nucleus envelope</location>
    </subcellularLocation>
    <subcellularLocation>
        <location evidence="4">Nucleus</location>
        <location evidence="4">Nuclear pore complex</location>
    </subcellularLocation>
</comment>
<keyword evidence="4" id="KW-0906">Nuclear pore complex</keyword>
<dbReference type="eggNOG" id="KOG2168">
    <property type="taxonomic scope" value="Eukaryota"/>
</dbReference>
<dbReference type="OMA" id="LLMCGQF"/>
<dbReference type="Proteomes" id="UP000018144">
    <property type="component" value="Unassembled WGS sequence"/>
</dbReference>
<dbReference type="PANTHER" id="PTHR11225:SF4">
    <property type="entry name" value="NUCLEAR PORE COMPLEX PROTEIN NUP93"/>
    <property type="match status" value="1"/>
</dbReference>
<evidence type="ECO:0000313" key="5">
    <source>
        <dbReference type="EMBL" id="CCX30131.1"/>
    </source>
</evidence>
<evidence type="ECO:0000256" key="3">
    <source>
        <dbReference type="ARBA" id="ARBA00023242"/>
    </source>
</evidence>
<dbReference type="GO" id="GO:0017056">
    <property type="term" value="F:structural constituent of nuclear pore"/>
    <property type="evidence" value="ECO:0007669"/>
    <property type="project" value="InterPro"/>
</dbReference>